<reference evidence="1 2" key="1">
    <citation type="submission" date="2018-09" db="EMBL/GenBank/DDBJ databases">
        <authorList>
            <person name="Grouzdev D.S."/>
            <person name="Krutkina M.S."/>
        </authorList>
    </citation>
    <scope>NUCLEOTIDE SEQUENCE [LARGE SCALE GENOMIC DNA]</scope>
    <source>
        <strain evidence="1 2">RmlP001</strain>
    </source>
</reference>
<comment type="caution">
    <text evidence="1">The sequence shown here is derived from an EMBL/GenBank/DDBJ whole genome shotgun (WGS) entry which is preliminary data.</text>
</comment>
<accession>A0A4Q2RBW0</accession>
<sequence length="84" mass="9415">MLARFAGPERHVDRVIIVTGVDAPVHQAADDFERVAPDLVLCFEVEILAKTSGYKRKIDKIDIGFVPQLGDRAFYGFFDHGKPQ</sequence>
<evidence type="ECO:0000313" key="1">
    <source>
        <dbReference type="EMBL" id="RYB03240.1"/>
    </source>
</evidence>
<protein>
    <submittedName>
        <fullName evidence="1">Uncharacterized protein</fullName>
    </submittedName>
</protein>
<keyword evidence="2" id="KW-1185">Reference proteome</keyword>
<proteinExistence type="predicted"/>
<gene>
    <name evidence="1" type="ORF">D3272_17605</name>
</gene>
<reference evidence="1 2" key="2">
    <citation type="submission" date="2019-02" db="EMBL/GenBank/DDBJ databases">
        <title>'Lichenibacterium ramalinii' gen. nov. sp. nov., 'Lichenibacterium minor' gen. nov. sp. nov.</title>
        <authorList>
            <person name="Pankratov T."/>
        </authorList>
    </citation>
    <scope>NUCLEOTIDE SEQUENCE [LARGE SCALE GENOMIC DNA]</scope>
    <source>
        <strain evidence="1 2">RmlP001</strain>
    </source>
</reference>
<evidence type="ECO:0000313" key="2">
    <source>
        <dbReference type="Proteomes" id="UP000289411"/>
    </source>
</evidence>
<name>A0A4Q2RBW0_9HYPH</name>
<dbReference type="EMBL" id="QYBC01000015">
    <property type="protein sequence ID" value="RYB03240.1"/>
    <property type="molecule type" value="Genomic_DNA"/>
</dbReference>
<organism evidence="1 2">
    <name type="scientific">Lichenibacterium ramalinae</name>
    <dbReference type="NCBI Taxonomy" id="2316527"/>
    <lineage>
        <taxon>Bacteria</taxon>
        <taxon>Pseudomonadati</taxon>
        <taxon>Pseudomonadota</taxon>
        <taxon>Alphaproteobacteria</taxon>
        <taxon>Hyphomicrobiales</taxon>
        <taxon>Lichenihabitantaceae</taxon>
        <taxon>Lichenibacterium</taxon>
    </lineage>
</organism>
<dbReference type="Proteomes" id="UP000289411">
    <property type="component" value="Unassembled WGS sequence"/>
</dbReference>
<dbReference type="AlphaFoldDB" id="A0A4Q2RBW0"/>